<dbReference type="HOGENOM" id="CLU_351152_0_0_2"/>
<dbReference type="Proteomes" id="UP000000253">
    <property type="component" value="Plasmid pMMC501"/>
</dbReference>
<dbReference type="OrthoDB" id="386214at2157"/>
<dbReference type="KEGG" id="mmq:MmarC5_1841"/>
<dbReference type="RefSeq" id="WP_010890221.1">
    <property type="nucleotide sequence ID" value="NC_001811.1"/>
</dbReference>
<geneLocation type="plasmid" evidence="2 3">
    <name>pMMC501</name>
</geneLocation>
<keyword evidence="1" id="KW-0614">Plasmid</keyword>
<dbReference type="EMBL" id="CP000610">
    <property type="protein sequence ID" value="ABO36132.1"/>
    <property type="molecule type" value="Genomic_DNA"/>
</dbReference>
<accession>A4G0Z8</accession>
<reference evidence="1" key="1">
    <citation type="journal article" date="1997" name="J. Bacteriol.">
        <title>Characterization of pURB500 from the archaeon Methanococcus maripaludis and construction of a shuttle vector.</title>
        <authorList>
            <person name="Tumbula D.L."/>
            <person name="Bowen T.L."/>
            <person name="Whitman W.B."/>
        </authorList>
    </citation>
    <scope>NUCLEOTIDE SEQUENCE</scope>
    <source>
        <strain evidence="1">C5</strain>
        <plasmid evidence="1">pURB500</plasmid>
    </source>
</reference>
<gene>
    <name evidence="2" type="ordered locus">MmarC5_1841</name>
</gene>
<dbReference type="eggNOG" id="arCOG02261">
    <property type="taxonomic scope" value="Archaea"/>
</dbReference>
<protein>
    <submittedName>
        <fullName evidence="1">Uncharacterized protein</fullName>
    </submittedName>
</protein>
<dbReference type="EMBL" id="U47023">
    <property type="protein sequence ID" value="AAC45246.1"/>
    <property type="molecule type" value="Genomic_DNA"/>
</dbReference>
<reference evidence="2 3" key="2">
    <citation type="submission" date="2007-03" db="EMBL/GenBank/DDBJ databases">
        <title>Complete sequence of plasmid pMMC501 of Methanococcus maripaludis C5.</title>
        <authorList>
            <consortium name="US DOE Joint Genome Institute"/>
            <person name="Copeland A."/>
            <person name="Lucas S."/>
            <person name="Lapidus A."/>
            <person name="Barry K."/>
            <person name="Glavina del Rio T."/>
            <person name="Dalin E."/>
            <person name="Tice H."/>
            <person name="Pitluck S."/>
            <person name="Chertkov O."/>
            <person name="Brettin T."/>
            <person name="Bruce D."/>
            <person name="Han C."/>
            <person name="Detter J.C."/>
            <person name="Schmutz J."/>
            <person name="Larimer F."/>
            <person name="Land M."/>
            <person name="Hauser L."/>
            <person name="Kyrpides N."/>
            <person name="Mikhailova N."/>
            <person name="Sieprawska-Lupa M."/>
            <person name="Whitman W.B."/>
            <person name="Richardson P."/>
        </authorList>
    </citation>
    <scope>NUCLEOTIDE SEQUENCE [LARGE SCALE GENOMIC DNA]</scope>
    <source>
        <strain evidence="2">C5</strain>
        <strain evidence="3">C5 / ATCC BAA-1333</strain>
        <strain>pMMC501</strain>
        <plasmid evidence="3">Plasmid pMMC501</plasmid>
        <plasmid evidence="2">pMMC501</plasmid>
    </source>
</reference>
<dbReference type="GeneID" id="4929365"/>
<organism evidence="1">
    <name type="scientific">Methanococcus maripaludis (strain C5 / ATCC BAA-1333)</name>
    <dbReference type="NCBI Taxonomy" id="402880"/>
    <lineage>
        <taxon>Archaea</taxon>
        <taxon>Methanobacteriati</taxon>
        <taxon>Methanobacteriota</taxon>
        <taxon>Methanomada group</taxon>
        <taxon>Methanococci</taxon>
        <taxon>Methanococcales</taxon>
        <taxon>Methanococcaceae</taxon>
        <taxon>Methanococcus</taxon>
    </lineage>
</organism>
<geneLocation type="plasmid" evidence="1">
    <name>pURB500</name>
</geneLocation>
<evidence type="ECO:0000313" key="3">
    <source>
        <dbReference type="Proteomes" id="UP000000253"/>
    </source>
</evidence>
<evidence type="ECO:0000313" key="1">
    <source>
        <dbReference type="EMBL" id="AAC45246.1"/>
    </source>
</evidence>
<accession>O06097</accession>
<evidence type="ECO:0000313" key="2">
    <source>
        <dbReference type="EMBL" id="ABO36132.1"/>
    </source>
</evidence>
<proteinExistence type="predicted"/>
<sequence>MVKQHDTSISTTPKNELFLKGEKDIPEFISSQCYEKTIIFDPAEYCKVYKQDLKEFIDYYENIFSILTTAIQKGIFEGYKKGFPEFDINSNDAEIKKKSEDIKKEINEKIILINGIKGDYEVFNKTLHKESRYNVKTEELRTRYKNLDEKLDYIDRSSNTHKIREIKALKMILRKTGNKFILELCETHNIIDYISQTTQEEYLMSTKNEMILFTFKNISKIHDIYLNKKYYSLKEVTAVIGNKIISKDIQLDKVKDILEYISTDAVKKYIKKDFEIIDIVKDIIKNAVEKIEIKSSLLVLTEHENKIIFPNVEPAPNIFKSRSLPTPADIQKTLKELKVENKEKILMELSKFDKDHNILTEAYFMGTLLVNILKYEVTPQLILYGEAKHGKTTLARYFNFTEVKTKEPTEPQLFRTCAGYGCGYNLFDEPSRFRRTISDMIKDGATAPEFKQSYGRENETILFKIGHIITCNHPYSINFENEDDIKAFLRRCITLRINEKTDNIPREIIENSLEYLKNNTLELKKIFIDYVMSLTPSEVKTKYENTLEREAQFKFIRFSLMLLKEFYDSNNINVLSYERVENIISRLKDNEKEFETDIINDETIMEIIEEIIYNDFMKIATMPDKSPDKAIMPETLNKYSVQLFNLNKYTVFHTGNTKRIFLNQSGLNNLLPKLKEKGINYPNKMKLKTFLEKIQKKGYNAEIGKTRIGAEANAVKDGLKIDIILDHNILKEHPEVLSDIKTIAIQNAGNIDTEELLNNHEETKVKDTLKILQTLKIATFENDMYIITNLDQLSDIVESIEKPAPKYTKRDQILDTLKILYDINDKGLISFDLLMEHLKDHEPDETRKILTNLKWNGEIDEPKTGKFRII</sequence>
<dbReference type="InterPro" id="IPR027417">
    <property type="entry name" value="P-loop_NTPase"/>
</dbReference>
<dbReference type="AlphaFoldDB" id="O06097"/>
<dbReference type="SUPFAM" id="SSF52540">
    <property type="entry name" value="P-loop containing nucleoside triphosphate hydrolases"/>
    <property type="match status" value="1"/>
</dbReference>
<name>O06097_METM5</name>